<dbReference type="InterPro" id="IPR055363">
    <property type="entry name" value="PTHB1_hp_dom"/>
</dbReference>
<dbReference type="EMBL" id="JABANO010021554">
    <property type="protein sequence ID" value="KAF4726617.1"/>
    <property type="molecule type" value="Genomic_DNA"/>
</dbReference>
<feature type="domain" description="PTHB1 platform" evidence="3">
    <location>
        <begin position="812"/>
        <end position="918"/>
    </location>
</feature>
<dbReference type="GO" id="GO:0034464">
    <property type="term" value="C:BBSome"/>
    <property type="evidence" value="ECO:0007669"/>
    <property type="project" value="InterPro"/>
</dbReference>
<gene>
    <name evidence="6" type="ORF">FOZ63_030868</name>
</gene>
<dbReference type="Gene3D" id="1.20.58.2050">
    <property type="match status" value="1"/>
</dbReference>
<dbReference type="AlphaFoldDB" id="A0A7J6S0Y1"/>
<feature type="domain" description="PTHB1 hairpin" evidence="4">
    <location>
        <begin position="927"/>
        <end position="1028"/>
    </location>
</feature>
<evidence type="ECO:0000313" key="7">
    <source>
        <dbReference type="Proteomes" id="UP000553632"/>
    </source>
</evidence>
<evidence type="ECO:0000259" key="2">
    <source>
        <dbReference type="Pfam" id="PF14727"/>
    </source>
</evidence>
<dbReference type="PANTHER" id="PTHR20991:SF0">
    <property type="entry name" value="PROTEIN PTHB1"/>
    <property type="match status" value="1"/>
</dbReference>
<dbReference type="InterPro" id="IPR055362">
    <property type="entry name" value="PTHB1_pf_dom"/>
</dbReference>
<proteinExistence type="predicted"/>
<dbReference type="InterPro" id="IPR026511">
    <property type="entry name" value="PTHB1"/>
</dbReference>
<evidence type="ECO:0008006" key="8">
    <source>
        <dbReference type="Google" id="ProtNLM"/>
    </source>
</evidence>
<evidence type="ECO:0000259" key="3">
    <source>
        <dbReference type="Pfam" id="PF23337"/>
    </source>
</evidence>
<dbReference type="InterPro" id="IPR036224">
    <property type="entry name" value="GINS_bundle-like_dom_sf"/>
</dbReference>
<evidence type="ECO:0000313" key="6">
    <source>
        <dbReference type="EMBL" id="KAF4726617.1"/>
    </source>
</evidence>
<sequence>MSSAQDVFSEDPHYPSAGSFPTTQGSAGSKYSRKDYWDLDQILQDEQLIDTRLVDTAYGLGWMNSQAAEVESYQRRREDEDPEGEGDENMSQAENRPVGGQSGDEGSANHLPADCKLSLPLWIAEGLYLRRFVEIEEVPSIFNANMQGLMTLEATVMRLDQKSFYYFEIGMRLAALLGLHTLMERLLKGMFERSRNIFDVAQTQIVGADQEKRMQVLMDFMTRSERESRPPPPSISAIISPLASFLSLPAGGTRDELDGTAGAVVVANIDNDPAGKMKVVVGSLSGVLRIFLPKGGPSGGSTVEDLIVERNLQWPILQLLPGRFISGSSELFLAILHPYSFAVYAVSAVKSGGVAAYYDIQQVAAHKFARPAYNMTSGAFGGDRTSAGSEAICVQSLDGVLQFYLSGSFAFHRILPQSSFIIPGPLLYLSASDRLITANSEMVLECYRYSALASAGDNVDVDPTLMTGKRLTADWTANLGDHITWLGAARFSQGTNEDVVALGDQTLFVVDDKGRVKSQRRLEYPCTSAYVCPLHQPTGKDDSVHQLLIGTQTGHILVLRERALVWCCLTGPSPITAITVAEFADTMGMICSLDDAGVLRVSYLGTDPPVASTMINSDSRDCDYDQMVETSRQQPVVLRAALQEAEHRQLLDAIRRHHQEDEEQEAGQPAGEQLPPKEVDVKVHVPTTIDPPTSVDELAFQPEQDDLQGLFMQHDGLPQQITVEFEITNSDARGRAASGLTLSVQPLSDAITTLMPKIMSLPDVQPGGPPARASLAFYISAHILCSSRDVELVLTYTLGDTLRCTTTSIELPLCFVANPIPPTKEANFKVAIGATAIPPTLGSIFQDFLQGASAAGSHTAPEGSVRNILSLRLACGKDVTILQSKTSSRFCVQSTEFGPLWVGLAELERRCKDYFVEGDFQLTYLDSLPLQDYFALVDDHFSIRHHLQGLRLEVGKKSLQYRDNQKQLLTRLRDKQPTDLNGMDELLEVTYGGLIEVLEEIEDARAALRVLSGDLAAATELMIGLMKWRFDMGEEDTQHLRRVLSSTALLSASDSPTTDFDLSTETEDTHLMGPTQGWHERTECAVGQLLKTAAFTKSGRDEAFTTGQCRIPEDTSRLKKLITRLIDRLAHGARPTRRE</sequence>
<evidence type="ECO:0000259" key="4">
    <source>
        <dbReference type="Pfam" id="PF23338"/>
    </source>
</evidence>
<dbReference type="Pfam" id="PF23337">
    <property type="entry name" value="PTHB1_pf"/>
    <property type="match status" value="1"/>
</dbReference>
<evidence type="ECO:0000256" key="1">
    <source>
        <dbReference type="SAM" id="MobiDB-lite"/>
    </source>
</evidence>
<keyword evidence="7" id="KW-1185">Reference proteome</keyword>
<feature type="compositionally biased region" description="Polar residues" evidence="1">
    <location>
        <begin position="19"/>
        <end position="29"/>
    </location>
</feature>
<dbReference type="Pfam" id="PF23338">
    <property type="entry name" value="PTHB1_hp"/>
    <property type="match status" value="1"/>
</dbReference>
<protein>
    <recommendedName>
        <fullName evidence="8">Bardet-Biedl syndrome 9 protein</fullName>
    </recommendedName>
</protein>
<dbReference type="GO" id="GO:0016020">
    <property type="term" value="C:membrane"/>
    <property type="evidence" value="ECO:0007669"/>
    <property type="project" value="TreeGrafter"/>
</dbReference>
<comment type="caution">
    <text evidence="6">The sequence shown here is derived from an EMBL/GenBank/DDBJ whole genome shotgun (WGS) entry which is preliminary data.</text>
</comment>
<feature type="domain" description="PTHB1 N-terminal" evidence="2">
    <location>
        <begin position="261"/>
        <end position="608"/>
    </location>
</feature>
<dbReference type="PANTHER" id="PTHR20991">
    <property type="entry name" value="PARATHYROID HORMONE-RESPONSIVE B1 GENE"/>
    <property type="match status" value="1"/>
</dbReference>
<feature type="domain" description="PTHB1 C-terminal helix bundle" evidence="5">
    <location>
        <begin position="1075"/>
        <end position="1129"/>
    </location>
</feature>
<feature type="region of interest" description="Disordered" evidence="1">
    <location>
        <begin position="69"/>
        <end position="109"/>
    </location>
</feature>
<dbReference type="SUPFAM" id="SSF160059">
    <property type="entry name" value="PriA/YqbF domain"/>
    <property type="match status" value="1"/>
</dbReference>
<dbReference type="InterPro" id="IPR038437">
    <property type="entry name" value="GINS_Psf3_sf"/>
</dbReference>
<reference evidence="6 7" key="1">
    <citation type="submission" date="2020-04" db="EMBL/GenBank/DDBJ databases">
        <title>Perkinsus olseni comparative genomics.</title>
        <authorList>
            <person name="Bogema D.R."/>
        </authorList>
    </citation>
    <scope>NUCLEOTIDE SEQUENCE [LARGE SCALE GENOMIC DNA]</scope>
    <source>
        <strain evidence="6 7">ATCC PRA-207</strain>
    </source>
</reference>
<accession>A0A7J6S0Y1</accession>
<feature type="region of interest" description="Disordered" evidence="1">
    <location>
        <begin position="1"/>
        <end position="31"/>
    </location>
</feature>
<dbReference type="Proteomes" id="UP000553632">
    <property type="component" value="Unassembled WGS sequence"/>
</dbReference>
<dbReference type="InterPro" id="IPR055364">
    <property type="entry name" value="PTHB1_CtH_dom"/>
</dbReference>
<name>A0A7J6S0Y1_PEROL</name>
<evidence type="ECO:0000259" key="5">
    <source>
        <dbReference type="Pfam" id="PF23339"/>
    </source>
</evidence>
<dbReference type="OMA" id="WHERTEC"/>
<organism evidence="6 7">
    <name type="scientific">Perkinsus olseni</name>
    <name type="common">Perkinsus atlanticus</name>
    <dbReference type="NCBI Taxonomy" id="32597"/>
    <lineage>
        <taxon>Eukaryota</taxon>
        <taxon>Sar</taxon>
        <taxon>Alveolata</taxon>
        <taxon>Perkinsozoa</taxon>
        <taxon>Perkinsea</taxon>
        <taxon>Perkinsida</taxon>
        <taxon>Perkinsidae</taxon>
        <taxon>Perkinsus</taxon>
    </lineage>
</organism>
<dbReference type="GO" id="GO:0060271">
    <property type="term" value="P:cilium assembly"/>
    <property type="evidence" value="ECO:0007669"/>
    <property type="project" value="TreeGrafter"/>
</dbReference>
<dbReference type="Pfam" id="PF14727">
    <property type="entry name" value="PHTB1_N"/>
    <property type="match status" value="1"/>
</dbReference>
<dbReference type="InterPro" id="IPR028073">
    <property type="entry name" value="PHTB1_N_dom"/>
</dbReference>
<dbReference type="Pfam" id="PF23339">
    <property type="entry name" value="PTHB1_CtH"/>
    <property type="match status" value="1"/>
</dbReference>
<dbReference type="SUPFAM" id="SSF158573">
    <property type="entry name" value="GINS helical bundle-like"/>
    <property type="match status" value="1"/>
</dbReference>